<reference evidence="3" key="1">
    <citation type="journal article" date="2022" name="bioRxiv">
        <title>Sequencing and chromosome-scale assembly of the giantPleurodeles waltlgenome.</title>
        <authorList>
            <person name="Brown T."/>
            <person name="Elewa A."/>
            <person name="Iarovenko S."/>
            <person name="Subramanian E."/>
            <person name="Araus A.J."/>
            <person name="Petzold A."/>
            <person name="Susuki M."/>
            <person name="Suzuki K.-i.T."/>
            <person name="Hayashi T."/>
            <person name="Toyoda A."/>
            <person name="Oliveira C."/>
            <person name="Osipova E."/>
            <person name="Leigh N.D."/>
            <person name="Simon A."/>
            <person name="Yun M.H."/>
        </authorList>
    </citation>
    <scope>NUCLEOTIDE SEQUENCE</scope>
    <source>
        <strain evidence="3">20211129_DDA</strain>
        <tissue evidence="3">Liver</tissue>
    </source>
</reference>
<keyword evidence="1" id="KW-0175">Coiled coil</keyword>
<dbReference type="AlphaFoldDB" id="A0AAV7T4Z1"/>
<organism evidence="3 4">
    <name type="scientific">Pleurodeles waltl</name>
    <name type="common">Iberian ribbed newt</name>
    <dbReference type="NCBI Taxonomy" id="8319"/>
    <lineage>
        <taxon>Eukaryota</taxon>
        <taxon>Metazoa</taxon>
        <taxon>Chordata</taxon>
        <taxon>Craniata</taxon>
        <taxon>Vertebrata</taxon>
        <taxon>Euteleostomi</taxon>
        <taxon>Amphibia</taxon>
        <taxon>Batrachia</taxon>
        <taxon>Caudata</taxon>
        <taxon>Salamandroidea</taxon>
        <taxon>Salamandridae</taxon>
        <taxon>Pleurodelinae</taxon>
        <taxon>Pleurodeles</taxon>
    </lineage>
</organism>
<sequence>MPLWRRKKSEAESGRQHGAEARSIHGWLATDPFSGVAGLLNRWAAPVLWEAFGEKVTPFLVEDAVESVKLRGAKLELKAAGLVGWLFLSALRTVYRKTLTQDAEVKKLREEVAALQERQLLIEETIESAVTRGDQMEVRCTALAVRVAKQKSRQKPKIPSAVQVRALVRKENWDPYTWDGTVSDNDDDGNWEDDVEVRVAELAPGVSGETPALTSGALSSPWALERKAGGNPRKSTSDDSGPTPLLNPVTPPAPDAVTFAGTRHSSQARRRISPAEVRDSVEVAAPRRDRRRLKCTDSTFRTDAAIPDFAPRLVFTLHQRYCTWGSTQLRVRRRWCWLVGNDSVTTPC</sequence>
<protein>
    <submittedName>
        <fullName evidence="3">Uncharacterized protein</fullName>
    </submittedName>
</protein>
<comment type="caution">
    <text evidence="3">The sequence shown here is derived from an EMBL/GenBank/DDBJ whole genome shotgun (WGS) entry which is preliminary data.</text>
</comment>
<keyword evidence="4" id="KW-1185">Reference proteome</keyword>
<gene>
    <name evidence="3" type="ORF">NDU88_003163</name>
</gene>
<feature type="coiled-coil region" evidence="1">
    <location>
        <begin position="98"/>
        <end position="125"/>
    </location>
</feature>
<accession>A0AAV7T4Z1</accession>
<evidence type="ECO:0000313" key="4">
    <source>
        <dbReference type="Proteomes" id="UP001066276"/>
    </source>
</evidence>
<name>A0AAV7T4Z1_PLEWA</name>
<evidence type="ECO:0000313" key="3">
    <source>
        <dbReference type="EMBL" id="KAJ1171300.1"/>
    </source>
</evidence>
<feature type="region of interest" description="Disordered" evidence="2">
    <location>
        <begin position="203"/>
        <end position="256"/>
    </location>
</feature>
<dbReference type="EMBL" id="JANPWB010000007">
    <property type="protein sequence ID" value="KAJ1171300.1"/>
    <property type="molecule type" value="Genomic_DNA"/>
</dbReference>
<proteinExistence type="predicted"/>
<evidence type="ECO:0000256" key="2">
    <source>
        <dbReference type="SAM" id="MobiDB-lite"/>
    </source>
</evidence>
<dbReference type="Proteomes" id="UP001066276">
    <property type="component" value="Chromosome 4_1"/>
</dbReference>
<evidence type="ECO:0000256" key="1">
    <source>
        <dbReference type="SAM" id="Coils"/>
    </source>
</evidence>